<name>A0A9N7Z6D9_PLEPL</name>
<protein>
    <submittedName>
        <fullName evidence="2">Uncharacterized protein</fullName>
    </submittedName>
</protein>
<proteinExistence type="predicted"/>
<dbReference type="EMBL" id="CADEAL010004111">
    <property type="protein sequence ID" value="CAB1451981.1"/>
    <property type="molecule type" value="Genomic_DNA"/>
</dbReference>
<feature type="region of interest" description="Disordered" evidence="1">
    <location>
        <begin position="1"/>
        <end position="29"/>
    </location>
</feature>
<organism evidence="2 3">
    <name type="scientific">Pleuronectes platessa</name>
    <name type="common">European plaice</name>
    <dbReference type="NCBI Taxonomy" id="8262"/>
    <lineage>
        <taxon>Eukaryota</taxon>
        <taxon>Metazoa</taxon>
        <taxon>Chordata</taxon>
        <taxon>Craniata</taxon>
        <taxon>Vertebrata</taxon>
        <taxon>Euteleostomi</taxon>
        <taxon>Actinopterygii</taxon>
        <taxon>Neopterygii</taxon>
        <taxon>Teleostei</taxon>
        <taxon>Neoteleostei</taxon>
        <taxon>Acanthomorphata</taxon>
        <taxon>Carangaria</taxon>
        <taxon>Pleuronectiformes</taxon>
        <taxon>Pleuronectoidei</taxon>
        <taxon>Pleuronectidae</taxon>
        <taxon>Pleuronectes</taxon>
    </lineage>
</organism>
<evidence type="ECO:0000256" key="1">
    <source>
        <dbReference type="SAM" id="MobiDB-lite"/>
    </source>
</evidence>
<dbReference type="Proteomes" id="UP001153269">
    <property type="component" value="Unassembled WGS sequence"/>
</dbReference>
<dbReference type="AlphaFoldDB" id="A0A9N7Z6D9"/>
<sequence>MSFSEHNIPINSTGSIPPPPPQTPCLHHQASGSQGVLRCSLGCGSDQWPLAAGVGGALGSWNGDRGESDLASLVRANLVKQPQHALSKKIVCVKPTVNQVLSETAPADALLFSPPPVADNWPFGCGAVRRDL</sequence>
<evidence type="ECO:0000313" key="2">
    <source>
        <dbReference type="EMBL" id="CAB1451981.1"/>
    </source>
</evidence>
<evidence type="ECO:0000313" key="3">
    <source>
        <dbReference type="Proteomes" id="UP001153269"/>
    </source>
</evidence>
<reference evidence="2" key="1">
    <citation type="submission" date="2020-03" db="EMBL/GenBank/DDBJ databases">
        <authorList>
            <person name="Weist P."/>
        </authorList>
    </citation>
    <scope>NUCLEOTIDE SEQUENCE</scope>
</reference>
<accession>A0A9N7Z6D9</accession>
<gene>
    <name evidence="2" type="ORF">PLEPLA_LOCUS39720</name>
</gene>
<keyword evidence="3" id="KW-1185">Reference proteome</keyword>
<comment type="caution">
    <text evidence="2">The sequence shown here is derived from an EMBL/GenBank/DDBJ whole genome shotgun (WGS) entry which is preliminary data.</text>
</comment>